<gene>
    <name evidence="1" type="ORF">sle1_068</name>
</gene>
<name>A0A0F7VL12_STRLW</name>
<reference evidence="2" key="1">
    <citation type="submission" date="2015-02" db="EMBL/GenBank/DDBJ databases">
        <authorList>
            <person name="Gomez-Escribano P.J."/>
        </authorList>
    </citation>
    <scope>NUCLEOTIDE SEQUENCE [LARGE SCALE GENOMIC DNA]</scope>
    <source>
        <strain evidence="2">C34 (DSM 42122 / NRRL B-24963)</strain>
        <plasmid evidence="2">pSLE1</plasmid>
    </source>
</reference>
<evidence type="ECO:0000313" key="2">
    <source>
        <dbReference type="Proteomes" id="UP000035016"/>
    </source>
</evidence>
<dbReference type="PATRIC" id="fig|1437453.6.peg.7193"/>
<keyword evidence="1" id="KW-0614">Plasmid</keyword>
<protein>
    <submittedName>
        <fullName evidence="1">Sle1_068 protein</fullName>
    </submittedName>
</protein>
<dbReference type="KEGG" id="sle:sle1_068"/>
<dbReference type="EMBL" id="LN831788">
    <property type="protein sequence ID" value="CQR59235.1"/>
    <property type="molecule type" value="Genomic_DNA"/>
</dbReference>
<organism evidence="1 2">
    <name type="scientific">Streptomyces leeuwenhoekii</name>
    <dbReference type="NCBI Taxonomy" id="1437453"/>
    <lineage>
        <taxon>Bacteria</taxon>
        <taxon>Bacillati</taxon>
        <taxon>Actinomycetota</taxon>
        <taxon>Actinomycetes</taxon>
        <taxon>Kitasatosporales</taxon>
        <taxon>Streptomycetaceae</taxon>
        <taxon>Streptomyces</taxon>
    </lineage>
</organism>
<evidence type="ECO:0000313" key="1">
    <source>
        <dbReference type="EMBL" id="CQR59235.1"/>
    </source>
</evidence>
<sequence length="99" mass="10611">MSFALLISSNFIVWPALLAAMFGRITRTQSSGIVAIGCIPSIVAFVLDGTTSSASVFAALGAINAWIWWQGGGGDGTRRRLKSWGRRFQGVRRTAPSHT</sequence>
<accession>A0A0F7VL12</accession>
<dbReference type="Proteomes" id="UP000035016">
    <property type="component" value="Plasmid pSLE1"/>
</dbReference>
<geneLocation type="plasmid" evidence="1 2">
    <name>pSLE1</name>
</geneLocation>
<proteinExistence type="predicted"/>
<dbReference type="AlphaFoldDB" id="A0A0F7VL12"/>
<dbReference type="RefSeq" id="WP_047121269.1">
    <property type="nucleotide sequence ID" value="NZ_LN831788.1"/>
</dbReference>